<dbReference type="PANTHER" id="PTHR35149:SF2">
    <property type="entry name" value="DUF262 DOMAIN-CONTAINING PROTEIN"/>
    <property type="match status" value="1"/>
</dbReference>
<dbReference type="GeneID" id="56475786"/>
<gene>
    <name evidence="3" type="ORF">BS1321_23665</name>
</gene>
<dbReference type="PANTHER" id="PTHR35149">
    <property type="entry name" value="SLL5132 PROTEIN"/>
    <property type="match status" value="1"/>
</dbReference>
<evidence type="ECO:0000259" key="1">
    <source>
        <dbReference type="Pfam" id="PF03235"/>
    </source>
</evidence>
<feature type="domain" description="GmrSD restriction endonucleases N-terminal" evidence="1">
    <location>
        <begin position="10"/>
        <end position="218"/>
    </location>
</feature>
<dbReference type="InterPro" id="IPR011089">
    <property type="entry name" value="GmrSD_C"/>
</dbReference>
<name>A0A223EN04_9BACI</name>
<evidence type="ECO:0000259" key="2">
    <source>
        <dbReference type="Pfam" id="PF07510"/>
    </source>
</evidence>
<evidence type="ECO:0000313" key="3">
    <source>
        <dbReference type="EMBL" id="ASS96638.1"/>
    </source>
</evidence>
<dbReference type="Pfam" id="PF03235">
    <property type="entry name" value="GmrSD_N"/>
    <property type="match status" value="1"/>
</dbReference>
<dbReference type="Proteomes" id="UP000214618">
    <property type="component" value="Chromosome"/>
</dbReference>
<dbReference type="Pfam" id="PF07510">
    <property type="entry name" value="GmrSD_C"/>
    <property type="match status" value="1"/>
</dbReference>
<dbReference type="OrthoDB" id="9798761at2"/>
<proteinExistence type="predicted"/>
<dbReference type="AlphaFoldDB" id="A0A223EN04"/>
<feature type="domain" description="GmrSD restriction endonucleases C-terminal" evidence="2">
    <location>
        <begin position="400"/>
        <end position="542"/>
    </location>
</feature>
<dbReference type="RefSeq" id="WP_063234384.1">
    <property type="nucleotide sequence ID" value="NZ_BCVO01000015.1"/>
</dbReference>
<evidence type="ECO:0008006" key="5">
    <source>
        <dbReference type="Google" id="ProtNLM"/>
    </source>
</evidence>
<reference evidence="3 4" key="1">
    <citation type="submission" date="2016-10" db="EMBL/GenBank/DDBJ databases">
        <title>The whole genome sequencing and assembly of Bacillus simplex DSM 1321 strain.</title>
        <authorList>
            <person name="Park M.-K."/>
            <person name="Lee Y.-J."/>
            <person name="Yi H."/>
            <person name="Bahn Y.-S."/>
            <person name="Kim J.F."/>
            <person name="Lee D.-W."/>
        </authorList>
    </citation>
    <scope>NUCLEOTIDE SEQUENCE [LARGE SCALE GENOMIC DNA]</scope>
    <source>
        <strain evidence="3 4">DSM 1321</strain>
    </source>
</reference>
<organism evidence="3 4">
    <name type="scientific">Peribacillus simplex NBRC 15720 = DSM 1321</name>
    <dbReference type="NCBI Taxonomy" id="1349754"/>
    <lineage>
        <taxon>Bacteria</taxon>
        <taxon>Bacillati</taxon>
        <taxon>Bacillota</taxon>
        <taxon>Bacilli</taxon>
        <taxon>Bacillales</taxon>
        <taxon>Bacillaceae</taxon>
        <taxon>Peribacillus</taxon>
    </lineage>
</organism>
<protein>
    <recommendedName>
        <fullName evidence="5">DUF262 domain-containing protein</fullName>
    </recommendedName>
</protein>
<accession>A0A223EN04</accession>
<dbReference type="EMBL" id="CP017704">
    <property type="protein sequence ID" value="ASS96638.1"/>
    <property type="molecule type" value="Genomic_DNA"/>
</dbReference>
<dbReference type="InterPro" id="IPR004919">
    <property type="entry name" value="GmrSD_N"/>
</dbReference>
<sequence>MSIDTKRLSIGKLLGSVNEVFRIPLYQRPYNWGKDQWNDLWDDLIRLEGDQTHFLGFIITISQERQKGFGYFEVVDGQQRITTILILLTAIRDLAEKIDKDRAAYINNYFLKSSTIDEIEAKLILGRKDNKLFKKLVEKSINREEMKTEKIIQAYNFYLEKLQDSKLQWQHIYTKLLGSLDLVLMVTDSYYDAFRLFETLNNRGLSLSSVDLIKNYLLSKFSANESMLEECNEIWDSIIENIEDIESVRHDKVRFFRHYLFSIEYGVVPIPKLYSKYQKLIDSTDNILILVEDIWLKSEMYLKLYNGILGIKEVDDLLNTIVRIEATTSYPLLIKCLSENLNKEQLISILEAIEVFTLRRSICNISTRDIDRIYNHLALESFNKERPVSYIVDYLKRRTPSDTEFYLNFQNRDFTRSAQTKYILEMIENALTNNTREKTISGRSDVHIEHIMPRELVRKSNKVIENTWQKELGSRASEYSMFVNRIGNLTLLGSELNITASNYPFLEKKKKYEQSIIMLTKEICQEDKWTFEEINIRSVYLAGIAKKIWNFNNLVLE</sequence>
<evidence type="ECO:0000313" key="4">
    <source>
        <dbReference type="Proteomes" id="UP000214618"/>
    </source>
</evidence>